<dbReference type="EMBL" id="BARS01032158">
    <property type="protein sequence ID" value="GAG26147.1"/>
    <property type="molecule type" value="Genomic_DNA"/>
</dbReference>
<name>X0WSG8_9ZZZZ</name>
<sequence length="262" mass="27317">SSPVHSRLKENSRFIPSGDGAYFAVRIDGNESGGGWRAADDNTLPSAGNERIKQARVRPKKYYHTVTFSGLAEAVSKRAGEDAFAAGITDAISNAVKRAGANFETTFLRGDGTGRITNVATAPAASTSVLVDDARTCRSGQVIVFLDNTTGLRQAGPVTISSVDVANATLTVSAAVTASVDDGIYISGEQDEASAPSELTALGLPALVAASGTIYNLSRTTYPILQSKVIAAGGTSLDETMLRRLRKQLMIETAVDSLDGFA</sequence>
<feature type="non-terminal residue" evidence="1">
    <location>
        <position position="262"/>
    </location>
</feature>
<feature type="non-terminal residue" evidence="1">
    <location>
        <position position="1"/>
    </location>
</feature>
<proteinExistence type="predicted"/>
<gene>
    <name evidence="1" type="ORF">S01H1_49944</name>
</gene>
<evidence type="ECO:0000313" key="1">
    <source>
        <dbReference type="EMBL" id="GAG26147.1"/>
    </source>
</evidence>
<comment type="caution">
    <text evidence="1">The sequence shown here is derived from an EMBL/GenBank/DDBJ whole genome shotgun (WGS) entry which is preliminary data.</text>
</comment>
<protein>
    <submittedName>
        <fullName evidence="1">Uncharacterized protein</fullName>
    </submittedName>
</protein>
<dbReference type="AlphaFoldDB" id="X0WSG8"/>
<reference evidence="1" key="1">
    <citation type="journal article" date="2014" name="Front. Microbiol.">
        <title>High frequency of phylogenetically diverse reductive dehalogenase-homologous genes in deep subseafloor sedimentary metagenomes.</title>
        <authorList>
            <person name="Kawai M."/>
            <person name="Futagami T."/>
            <person name="Toyoda A."/>
            <person name="Takaki Y."/>
            <person name="Nishi S."/>
            <person name="Hori S."/>
            <person name="Arai W."/>
            <person name="Tsubouchi T."/>
            <person name="Morono Y."/>
            <person name="Uchiyama I."/>
            <person name="Ito T."/>
            <person name="Fujiyama A."/>
            <person name="Inagaki F."/>
            <person name="Takami H."/>
        </authorList>
    </citation>
    <scope>NUCLEOTIDE SEQUENCE</scope>
    <source>
        <strain evidence="1">Expedition CK06-06</strain>
    </source>
</reference>
<organism evidence="1">
    <name type="scientific">marine sediment metagenome</name>
    <dbReference type="NCBI Taxonomy" id="412755"/>
    <lineage>
        <taxon>unclassified sequences</taxon>
        <taxon>metagenomes</taxon>
        <taxon>ecological metagenomes</taxon>
    </lineage>
</organism>
<accession>X0WSG8</accession>